<organism evidence="2 3">
    <name type="scientific">Micromonospora globbae</name>
    <dbReference type="NCBI Taxonomy" id="1894969"/>
    <lineage>
        <taxon>Bacteria</taxon>
        <taxon>Bacillati</taxon>
        <taxon>Actinomycetota</taxon>
        <taxon>Actinomycetes</taxon>
        <taxon>Micromonosporales</taxon>
        <taxon>Micromonosporaceae</taxon>
        <taxon>Micromonospora</taxon>
    </lineage>
</organism>
<dbReference type="Proteomes" id="UP000285744">
    <property type="component" value="Unassembled WGS sequence"/>
</dbReference>
<evidence type="ECO:0000313" key="2">
    <source>
        <dbReference type="EMBL" id="RKF25507.1"/>
    </source>
</evidence>
<name>A0A420EZ31_9ACTN</name>
<evidence type="ECO:0000313" key="3">
    <source>
        <dbReference type="Proteomes" id="UP000285744"/>
    </source>
</evidence>
<sequence>MAPLVGRSQPGADSRTGASSRCLTSRHRSQAAATSGRAVAMPSTQFKAASWTPAATAAEAPTAAPMDRCASHRVSLRRWPRMVCRSGRSSLV</sequence>
<dbReference type="EMBL" id="RAQQ01000015">
    <property type="protein sequence ID" value="RKF25507.1"/>
    <property type="molecule type" value="Genomic_DNA"/>
</dbReference>
<protein>
    <submittedName>
        <fullName evidence="2">Uncharacterized protein</fullName>
    </submittedName>
</protein>
<dbReference type="AlphaFoldDB" id="A0A420EZ31"/>
<reference evidence="2 3" key="1">
    <citation type="journal article" date="2018" name="Int. J. Syst. Evol. Microbiol.">
        <title>Micromonospora globbae sp. nov., an endophytic actinomycete isolated from roots of Globba winitii C. H. Wright.</title>
        <authorList>
            <person name="Kuncharoen N."/>
            <person name="Pittayakhajonwut P."/>
            <person name="Tanasupawat S."/>
        </authorList>
    </citation>
    <scope>NUCLEOTIDE SEQUENCE [LARGE SCALE GENOMIC DNA]</scope>
    <source>
        <strain evidence="2 3">WPS1-2</strain>
    </source>
</reference>
<gene>
    <name evidence="2" type="ORF">D7I43_20830</name>
</gene>
<evidence type="ECO:0000256" key="1">
    <source>
        <dbReference type="SAM" id="MobiDB-lite"/>
    </source>
</evidence>
<accession>A0A420EZ31</accession>
<proteinExistence type="predicted"/>
<feature type="region of interest" description="Disordered" evidence="1">
    <location>
        <begin position="1"/>
        <end position="40"/>
    </location>
</feature>
<comment type="caution">
    <text evidence="2">The sequence shown here is derived from an EMBL/GenBank/DDBJ whole genome shotgun (WGS) entry which is preliminary data.</text>
</comment>